<dbReference type="InterPro" id="IPR027469">
    <property type="entry name" value="Cation_efflux_TMD_sf"/>
</dbReference>
<comment type="similarity">
    <text evidence="2">Belongs to the cation diffusion facilitator (CDF) transporter (TC 2.A.4) family. SLC30A subfamily.</text>
</comment>
<evidence type="ECO:0000313" key="11">
    <source>
        <dbReference type="EMBL" id="GAK48590.1"/>
    </source>
</evidence>
<dbReference type="SUPFAM" id="SSF161111">
    <property type="entry name" value="Cation efflux protein transmembrane domain-like"/>
    <property type="match status" value="1"/>
</dbReference>
<dbReference type="InterPro" id="IPR058533">
    <property type="entry name" value="Cation_efflux_TM"/>
</dbReference>
<dbReference type="EMBL" id="BBJM01000040">
    <property type="protein sequence ID" value="GAK48590.1"/>
    <property type="molecule type" value="Genomic_DNA"/>
</dbReference>
<evidence type="ECO:0000256" key="1">
    <source>
        <dbReference type="ARBA" id="ARBA00004141"/>
    </source>
</evidence>
<comment type="subcellular location">
    <subcellularLocation>
        <location evidence="1">Membrane</location>
        <topology evidence="1">Multi-pass membrane protein</topology>
    </subcellularLocation>
</comment>
<dbReference type="GO" id="GO:0005385">
    <property type="term" value="F:zinc ion transmembrane transporter activity"/>
    <property type="evidence" value="ECO:0007669"/>
    <property type="project" value="TreeGrafter"/>
</dbReference>
<keyword evidence="4 8" id="KW-0812">Transmembrane</keyword>
<dbReference type="PANTHER" id="PTHR11562">
    <property type="entry name" value="CATION EFFLUX PROTEIN/ ZINC TRANSPORTER"/>
    <property type="match status" value="1"/>
</dbReference>
<evidence type="ECO:0000256" key="7">
    <source>
        <dbReference type="ARBA" id="ARBA00023136"/>
    </source>
</evidence>
<dbReference type="GO" id="GO:0005886">
    <property type="term" value="C:plasma membrane"/>
    <property type="evidence" value="ECO:0007669"/>
    <property type="project" value="TreeGrafter"/>
</dbReference>
<dbReference type="Pfam" id="PF16916">
    <property type="entry name" value="ZT_dimer"/>
    <property type="match status" value="1"/>
</dbReference>
<dbReference type="InterPro" id="IPR002524">
    <property type="entry name" value="Cation_efflux"/>
</dbReference>
<keyword evidence="3" id="KW-0813">Transport</keyword>
<dbReference type="SUPFAM" id="SSF160240">
    <property type="entry name" value="Cation efflux protein cytoplasmic domain-like"/>
    <property type="match status" value="1"/>
</dbReference>
<feature type="transmembrane region" description="Helical" evidence="8">
    <location>
        <begin position="111"/>
        <end position="131"/>
    </location>
</feature>
<sequence length="296" mass="32946">MHDNLTGKRFFGVTLLNVCITILEIVGGLLSGSLALLSDAFHNLGDSLSIVLSYVAHRISQKSQDQQNTFGYRRAQIIAALLNAFLLVFISVFLVIEAINRLREPETINGTLMMIVAVVGLLANLISVMLLNRGSHHNMNIRATYLHLMSDTLSSVGVIIGALVIKFYNITIIDPIITILVAVYILFECWPIIKKAINILMEGAPKLDYEAIRHDLVALEGVNDVHHVHAWMVDENSIVFSAHVNMADMCLSDVEPVYREIEKLLQTKYKISHVTIQAEAARGKGENLIYDQGRDI</sequence>
<evidence type="ECO:0000256" key="6">
    <source>
        <dbReference type="ARBA" id="ARBA00023065"/>
    </source>
</evidence>
<feature type="transmembrane region" description="Helical" evidence="8">
    <location>
        <begin position="77"/>
        <end position="99"/>
    </location>
</feature>
<dbReference type="InterPro" id="IPR027470">
    <property type="entry name" value="Cation_efflux_CTD"/>
</dbReference>
<evidence type="ECO:0000313" key="12">
    <source>
        <dbReference type="Proteomes" id="UP000028700"/>
    </source>
</evidence>
<evidence type="ECO:0000259" key="9">
    <source>
        <dbReference type="Pfam" id="PF01545"/>
    </source>
</evidence>
<keyword evidence="6" id="KW-0406">Ion transport</keyword>
<evidence type="ECO:0000256" key="5">
    <source>
        <dbReference type="ARBA" id="ARBA00022989"/>
    </source>
</evidence>
<dbReference type="Gene3D" id="1.20.1510.10">
    <property type="entry name" value="Cation efflux protein transmembrane domain"/>
    <property type="match status" value="1"/>
</dbReference>
<feature type="domain" description="Cation efflux protein cytoplasmic" evidence="10">
    <location>
        <begin position="205"/>
        <end position="279"/>
    </location>
</feature>
<dbReference type="eggNOG" id="COG1230">
    <property type="taxonomic scope" value="Bacteria"/>
</dbReference>
<dbReference type="RefSeq" id="WP_034529393.1">
    <property type="nucleotide sequence ID" value="NZ_BBJM01000040.1"/>
</dbReference>
<feature type="domain" description="Cation efflux protein transmembrane" evidence="9">
    <location>
        <begin position="14"/>
        <end position="201"/>
    </location>
</feature>
<dbReference type="InterPro" id="IPR050681">
    <property type="entry name" value="CDF/SLC30A"/>
</dbReference>
<organism evidence="11 12">
    <name type="scientific">Secundilactobacillus oryzae JCM 18671</name>
    <dbReference type="NCBI Taxonomy" id="1291743"/>
    <lineage>
        <taxon>Bacteria</taxon>
        <taxon>Bacillati</taxon>
        <taxon>Bacillota</taxon>
        <taxon>Bacilli</taxon>
        <taxon>Lactobacillales</taxon>
        <taxon>Lactobacillaceae</taxon>
        <taxon>Secundilactobacillus</taxon>
    </lineage>
</organism>
<name>A0A081BKM2_9LACO</name>
<accession>A0A081BKM2</accession>
<evidence type="ECO:0000256" key="3">
    <source>
        <dbReference type="ARBA" id="ARBA00022448"/>
    </source>
</evidence>
<dbReference type="Proteomes" id="UP000028700">
    <property type="component" value="Unassembled WGS sequence"/>
</dbReference>
<keyword evidence="7 8" id="KW-0472">Membrane</keyword>
<dbReference type="AlphaFoldDB" id="A0A081BKM2"/>
<dbReference type="NCBIfam" id="TIGR01297">
    <property type="entry name" value="CDF"/>
    <property type="match status" value="1"/>
</dbReference>
<dbReference type="OrthoDB" id="9809646at2"/>
<keyword evidence="12" id="KW-1185">Reference proteome</keyword>
<dbReference type="Pfam" id="PF01545">
    <property type="entry name" value="Cation_efflux"/>
    <property type="match status" value="1"/>
</dbReference>
<evidence type="ECO:0000259" key="10">
    <source>
        <dbReference type="Pfam" id="PF16916"/>
    </source>
</evidence>
<evidence type="ECO:0000256" key="2">
    <source>
        <dbReference type="ARBA" id="ARBA00008873"/>
    </source>
</evidence>
<evidence type="ECO:0000256" key="4">
    <source>
        <dbReference type="ARBA" id="ARBA00022692"/>
    </source>
</evidence>
<feature type="transmembrane region" description="Helical" evidence="8">
    <location>
        <begin position="171"/>
        <end position="193"/>
    </location>
</feature>
<gene>
    <name evidence="11" type="ORF">LOSG293_400060</name>
</gene>
<dbReference type="InterPro" id="IPR036837">
    <property type="entry name" value="Cation_efflux_CTD_sf"/>
</dbReference>
<protein>
    <submittedName>
        <fullName evidence="11">Cobalt transporter</fullName>
    </submittedName>
</protein>
<feature type="transmembrane region" description="Helical" evidence="8">
    <location>
        <begin position="12"/>
        <end position="34"/>
    </location>
</feature>
<keyword evidence="5 8" id="KW-1133">Transmembrane helix</keyword>
<reference evidence="11" key="1">
    <citation type="journal article" date="2014" name="Genome Announc.">
        <title>Draft Genome Sequence of Lactobacillus oryzae Strain SG293T.</title>
        <authorList>
            <person name="Tanizawa Y."/>
            <person name="Fujisawa T."/>
            <person name="Mochizuki T."/>
            <person name="Kaminuma E."/>
            <person name="Nakamura Y."/>
            <person name="Tohno M."/>
        </authorList>
    </citation>
    <scope>NUCLEOTIDE SEQUENCE [LARGE SCALE GENOMIC DNA]</scope>
    <source>
        <strain evidence="11">SG293</strain>
    </source>
</reference>
<dbReference type="PANTHER" id="PTHR11562:SF17">
    <property type="entry name" value="RE54080P-RELATED"/>
    <property type="match status" value="1"/>
</dbReference>
<comment type="caution">
    <text evidence="11">The sequence shown here is derived from an EMBL/GenBank/DDBJ whole genome shotgun (WGS) entry which is preliminary data.</text>
</comment>
<dbReference type="STRING" id="1291743.LOSG293_400060"/>
<proteinExistence type="inferred from homology"/>
<evidence type="ECO:0000256" key="8">
    <source>
        <dbReference type="SAM" id="Phobius"/>
    </source>
</evidence>
<feature type="transmembrane region" description="Helical" evidence="8">
    <location>
        <begin position="143"/>
        <end position="165"/>
    </location>
</feature>